<accession>A0AAN8GAF1</accession>
<organism evidence="2 3">
    <name type="scientific">Patella caerulea</name>
    <name type="common">Rayed Mediterranean limpet</name>
    <dbReference type="NCBI Taxonomy" id="87958"/>
    <lineage>
        <taxon>Eukaryota</taxon>
        <taxon>Metazoa</taxon>
        <taxon>Spiralia</taxon>
        <taxon>Lophotrochozoa</taxon>
        <taxon>Mollusca</taxon>
        <taxon>Gastropoda</taxon>
        <taxon>Patellogastropoda</taxon>
        <taxon>Patelloidea</taxon>
        <taxon>Patellidae</taxon>
        <taxon>Patella</taxon>
    </lineage>
</organism>
<dbReference type="PROSITE" id="PS50878">
    <property type="entry name" value="RT_POL"/>
    <property type="match status" value="1"/>
</dbReference>
<dbReference type="PANTHER" id="PTHR33050:SF7">
    <property type="entry name" value="RIBONUCLEASE H"/>
    <property type="match status" value="1"/>
</dbReference>
<comment type="caution">
    <text evidence="2">The sequence shown here is derived from an EMBL/GenBank/DDBJ whole genome shotgun (WGS) entry which is preliminary data.</text>
</comment>
<dbReference type="PANTHER" id="PTHR33050">
    <property type="entry name" value="REVERSE TRANSCRIPTASE DOMAIN-CONTAINING PROTEIN"/>
    <property type="match status" value="1"/>
</dbReference>
<sequence>MPAEIAKLNPGSVSIDQLIFPDPDNFKAGGLHNNVTEWQNILINSPDSTMILNWLKYGVNIFNFFQHFKGSYGPISYDDSVPPSNLFPNSESCGKFQDFIAKEVSNRLNTGAISVWGKIDEVNPPYIVSPITVEPTKPRMCLNMRYLNLWMKDTPFKLDTLNVVPRIVSSESFLTKLDDKSGYDHVLVSELSRPFFGFQWDGVFYACNTIPFGWKNSAYVYHTLSVNVASYLSQLQVNNIVYIDDRLIEQVSISNMSPKRQAEIAIYMVCQVVVRLGYCIGLTKSELSPVNCIIYLGMWVDACNQTFRLTESKKSKFCYLREEILSHKEVNLLSLQRFSGKCMSFVLAIPGAKLFVSECFRCISLIGQSGCDKIRISQELRNELEFWRFLDNWNGSHPWKPEYHCTLNLSSDSSDYGWGAKFTFKGGSSVIHDYWDASILDAPIAVKEAKALYLAVKGLKDKVKNCRLDVCVDNKVLIYCWNNQMCRSPILTNVLKDLFFLTLEYNIYINLIYVLSACNEADAPSRTLSKSDACISHMTFKRVEQFFGPHTLDLMALDSNCMTGLDGSPLKHYTPFETPLSDGVNVFAQIITDDENPYVFPPFNLIPSILNLLEEQSIDCTVVVPALSPIPAWFPKLARFCQEAHLLAYKGDKSVLLYPSKSGFKPDKLGLPWNLWVVRFTPQPKGNVANLKLFVCPPSSHFPFVVIGDSIVSSLREFVKEGKLLCIPGAKISDIIHNLRCMSKFITCNILIVHVGINDINKPLNEFHQLTVCIKSLMGLISVLIRCFKETTFIFSEILYTEKKDIRARCDVGK</sequence>
<dbReference type="Gene3D" id="3.40.50.12690">
    <property type="match status" value="1"/>
</dbReference>
<feature type="domain" description="Reverse transcriptase" evidence="1">
    <location>
        <begin position="1"/>
        <end position="300"/>
    </location>
</feature>
<protein>
    <recommendedName>
        <fullName evidence="1">Reverse transcriptase domain-containing protein</fullName>
    </recommendedName>
</protein>
<name>A0AAN8GAF1_PATCE</name>
<dbReference type="SUPFAM" id="SSF52266">
    <property type="entry name" value="SGNH hydrolase"/>
    <property type="match status" value="1"/>
</dbReference>
<dbReference type="AlphaFoldDB" id="A0AAN8GAF1"/>
<dbReference type="InterPro" id="IPR043502">
    <property type="entry name" value="DNA/RNA_pol_sf"/>
</dbReference>
<proteinExistence type="predicted"/>
<dbReference type="Proteomes" id="UP001347796">
    <property type="component" value="Unassembled WGS sequence"/>
</dbReference>
<keyword evidence="3" id="KW-1185">Reference proteome</keyword>
<evidence type="ECO:0000259" key="1">
    <source>
        <dbReference type="PROSITE" id="PS50878"/>
    </source>
</evidence>
<dbReference type="InterPro" id="IPR052055">
    <property type="entry name" value="Hepadnavirus_pol/RT"/>
</dbReference>
<dbReference type="Pfam" id="PF00078">
    <property type="entry name" value="RVT_1"/>
    <property type="match status" value="1"/>
</dbReference>
<dbReference type="InterPro" id="IPR000477">
    <property type="entry name" value="RT_dom"/>
</dbReference>
<evidence type="ECO:0000313" key="3">
    <source>
        <dbReference type="Proteomes" id="UP001347796"/>
    </source>
</evidence>
<dbReference type="CDD" id="cd09275">
    <property type="entry name" value="RNase_HI_RT_DIRS1"/>
    <property type="match status" value="1"/>
</dbReference>
<reference evidence="2 3" key="1">
    <citation type="submission" date="2024-01" db="EMBL/GenBank/DDBJ databases">
        <title>The genome of the rayed Mediterranean limpet Patella caerulea (Linnaeus, 1758).</title>
        <authorList>
            <person name="Anh-Thu Weber A."/>
            <person name="Halstead-Nussloch G."/>
        </authorList>
    </citation>
    <scope>NUCLEOTIDE SEQUENCE [LARGE SCALE GENOMIC DNA]</scope>
    <source>
        <strain evidence="2">AATW-2023a</strain>
        <tissue evidence="2">Whole specimen</tissue>
    </source>
</reference>
<dbReference type="SUPFAM" id="SSF56672">
    <property type="entry name" value="DNA/RNA polymerases"/>
    <property type="match status" value="1"/>
</dbReference>
<gene>
    <name evidence="2" type="ORF">SNE40_022184</name>
</gene>
<evidence type="ECO:0000313" key="2">
    <source>
        <dbReference type="EMBL" id="KAK6167001.1"/>
    </source>
</evidence>
<dbReference type="EMBL" id="JAZGQO010000019">
    <property type="protein sequence ID" value="KAK6167001.1"/>
    <property type="molecule type" value="Genomic_DNA"/>
</dbReference>